<dbReference type="PROSITE" id="PS50893">
    <property type="entry name" value="ABC_TRANSPORTER_2"/>
    <property type="match status" value="1"/>
</dbReference>
<dbReference type="SMART" id="SM00382">
    <property type="entry name" value="AAA"/>
    <property type="match status" value="1"/>
</dbReference>
<dbReference type="Pfam" id="PF13732">
    <property type="entry name" value="DrrA1-3_C"/>
    <property type="match status" value="1"/>
</dbReference>
<evidence type="ECO:0000313" key="8">
    <source>
        <dbReference type="EMBL" id="XDQ54826.1"/>
    </source>
</evidence>
<organism evidence="8">
    <name type="scientific">Streptomyces sp. R41</name>
    <dbReference type="NCBI Taxonomy" id="3238632"/>
    <lineage>
        <taxon>Bacteria</taxon>
        <taxon>Bacillati</taxon>
        <taxon>Actinomycetota</taxon>
        <taxon>Actinomycetes</taxon>
        <taxon>Kitasatosporales</taxon>
        <taxon>Streptomycetaceae</taxon>
        <taxon>Streptomyces</taxon>
    </lineage>
</organism>
<dbReference type="EMBL" id="CP163443">
    <property type="protein sequence ID" value="XDQ54826.1"/>
    <property type="molecule type" value="Genomic_DNA"/>
</dbReference>
<sequence>MTKANPAIEVSGLHKSFGKTHALDGLDLDVETGEVHGFLGPNGAGKSTTIRVLLGLLRADSGAARMLGRDPWADAVELHRRVAYVPGDVTLWRNLSGGEVIDLYGRLRGGLDKARRADLIERFELDPTKKGRTYSKGNRQKVALVAAFASDVDLLILDEPTSGLDPLMEEVFQRCVEEERDRGRTILLSSHILSEVEELCDRVSIIRKGRTVESGSLADLRHLTRTSVTAELAGAPNGLAHLPGVHDLDIQGKRVKLQVDTDKLDAVLRSLTDSGVRSLTSTPPTLEELFLRHYQEDVRTEEMAR</sequence>
<name>A0AB39RJV4_9ACTN</name>
<evidence type="ECO:0000256" key="4">
    <source>
        <dbReference type="ARBA" id="ARBA00022741"/>
    </source>
</evidence>
<dbReference type="Pfam" id="PF00005">
    <property type="entry name" value="ABC_tran"/>
    <property type="match status" value="1"/>
</dbReference>
<keyword evidence="6" id="KW-0046">Antibiotic resistance</keyword>
<keyword evidence="5 8" id="KW-0067">ATP-binding</keyword>
<dbReference type="InterPro" id="IPR027417">
    <property type="entry name" value="P-loop_NTPase"/>
</dbReference>
<evidence type="ECO:0000256" key="1">
    <source>
        <dbReference type="ARBA" id="ARBA00004202"/>
    </source>
</evidence>
<evidence type="ECO:0000256" key="3">
    <source>
        <dbReference type="ARBA" id="ARBA00022448"/>
    </source>
</evidence>
<proteinExistence type="inferred from homology"/>
<dbReference type="PANTHER" id="PTHR42711">
    <property type="entry name" value="ABC TRANSPORTER ATP-BINDING PROTEIN"/>
    <property type="match status" value="1"/>
</dbReference>
<dbReference type="GO" id="GO:0046677">
    <property type="term" value="P:response to antibiotic"/>
    <property type="evidence" value="ECO:0007669"/>
    <property type="project" value="UniProtKB-KW"/>
</dbReference>
<dbReference type="InterPro" id="IPR003439">
    <property type="entry name" value="ABC_transporter-like_ATP-bd"/>
</dbReference>
<dbReference type="GO" id="GO:0005524">
    <property type="term" value="F:ATP binding"/>
    <property type="evidence" value="ECO:0007669"/>
    <property type="project" value="UniProtKB-KW"/>
</dbReference>
<comment type="subcellular location">
    <subcellularLocation>
        <location evidence="1">Cell membrane</location>
        <topology evidence="1">Peripheral membrane protein</topology>
    </subcellularLocation>
</comment>
<reference evidence="8" key="1">
    <citation type="submission" date="2024-07" db="EMBL/GenBank/DDBJ databases">
        <authorList>
            <person name="Yu S.T."/>
        </authorList>
    </citation>
    <scope>NUCLEOTIDE SEQUENCE</scope>
    <source>
        <strain evidence="8">R41</strain>
    </source>
</reference>
<dbReference type="InterPro" id="IPR050763">
    <property type="entry name" value="ABC_transporter_ATP-binding"/>
</dbReference>
<dbReference type="PANTHER" id="PTHR42711:SF5">
    <property type="entry name" value="ABC TRANSPORTER ATP-BINDING PROTEIN NATA"/>
    <property type="match status" value="1"/>
</dbReference>
<gene>
    <name evidence="8" type="ORF">AB5J53_25780</name>
</gene>
<dbReference type="SUPFAM" id="SSF52540">
    <property type="entry name" value="P-loop containing nucleoside triphosphate hydrolases"/>
    <property type="match status" value="1"/>
</dbReference>
<dbReference type="InterPro" id="IPR003593">
    <property type="entry name" value="AAA+_ATPase"/>
</dbReference>
<dbReference type="PROSITE" id="PS00211">
    <property type="entry name" value="ABC_TRANSPORTER_1"/>
    <property type="match status" value="1"/>
</dbReference>
<evidence type="ECO:0000256" key="5">
    <source>
        <dbReference type="ARBA" id="ARBA00022840"/>
    </source>
</evidence>
<dbReference type="CDD" id="cd03230">
    <property type="entry name" value="ABC_DR_subfamily_A"/>
    <property type="match status" value="1"/>
</dbReference>
<dbReference type="InterPro" id="IPR017871">
    <property type="entry name" value="ABC_transporter-like_CS"/>
</dbReference>
<dbReference type="Gene3D" id="3.40.50.300">
    <property type="entry name" value="P-loop containing nucleotide triphosphate hydrolases"/>
    <property type="match status" value="1"/>
</dbReference>
<keyword evidence="3" id="KW-0813">Transport</keyword>
<dbReference type="InterPro" id="IPR025302">
    <property type="entry name" value="DrrA1/2-like_C"/>
</dbReference>
<evidence type="ECO:0000256" key="2">
    <source>
        <dbReference type="ARBA" id="ARBA00005417"/>
    </source>
</evidence>
<dbReference type="AlphaFoldDB" id="A0AB39RJV4"/>
<evidence type="ECO:0000259" key="7">
    <source>
        <dbReference type="PROSITE" id="PS50893"/>
    </source>
</evidence>
<dbReference type="RefSeq" id="WP_369248025.1">
    <property type="nucleotide sequence ID" value="NZ_CP163443.1"/>
</dbReference>
<keyword evidence="4" id="KW-0547">Nucleotide-binding</keyword>
<accession>A0AB39RJV4</accession>
<dbReference type="GO" id="GO:0016887">
    <property type="term" value="F:ATP hydrolysis activity"/>
    <property type="evidence" value="ECO:0007669"/>
    <property type="project" value="InterPro"/>
</dbReference>
<protein>
    <submittedName>
        <fullName evidence="8">ATP-binding cassette domain-containing protein</fullName>
    </submittedName>
</protein>
<feature type="domain" description="ABC transporter" evidence="7">
    <location>
        <begin position="8"/>
        <end position="233"/>
    </location>
</feature>
<comment type="similarity">
    <text evidence="2">Belongs to the ABC transporter superfamily.</text>
</comment>
<dbReference type="GO" id="GO:0005886">
    <property type="term" value="C:plasma membrane"/>
    <property type="evidence" value="ECO:0007669"/>
    <property type="project" value="UniProtKB-SubCell"/>
</dbReference>
<evidence type="ECO:0000256" key="6">
    <source>
        <dbReference type="ARBA" id="ARBA00023251"/>
    </source>
</evidence>